<keyword evidence="10" id="KW-1185">Reference proteome</keyword>
<reference evidence="9" key="1">
    <citation type="submission" date="2019-09" db="EMBL/GenBank/DDBJ databases">
        <title>Draft genome information of white flower Hibiscus syriacus.</title>
        <authorList>
            <person name="Kim Y.-M."/>
        </authorList>
    </citation>
    <scope>NUCLEOTIDE SEQUENCE [LARGE SCALE GENOMIC DNA]</scope>
    <source>
        <strain evidence="9">YM2019G1</strain>
    </source>
</reference>
<dbReference type="Proteomes" id="UP000436088">
    <property type="component" value="Unassembled WGS sequence"/>
</dbReference>
<evidence type="ECO:0000256" key="6">
    <source>
        <dbReference type="ARBA" id="ARBA00023125"/>
    </source>
</evidence>
<keyword evidence="3" id="KW-0808">Transferase</keyword>
<evidence type="ECO:0000256" key="7">
    <source>
        <dbReference type="ARBA" id="ARBA00023242"/>
    </source>
</evidence>
<comment type="subcellular location">
    <subcellularLocation>
        <location evidence="1">Nucleus</location>
    </subcellularLocation>
</comment>
<accession>A0A6A2YIV6</accession>
<protein>
    <submittedName>
        <fullName evidence="9">DNA (Cytosine-5)-methyltransferase DRM2</fullName>
    </submittedName>
</protein>
<keyword evidence="7" id="KW-0539">Nucleus</keyword>
<evidence type="ECO:0000256" key="4">
    <source>
        <dbReference type="ARBA" id="ARBA00022691"/>
    </source>
</evidence>
<name>A0A6A2YIV6_HIBSY</name>
<proteinExistence type="predicted"/>
<gene>
    <name evidence="9" type="ORF">F3Y22_tig00111582pilonHSYRG01015</name>
</gene>
<keyword evidence="6" id="KW-0238">DNA-binding</keyword>
<keyword evidence="5" id="KW-0677">Repeat</keyword>
<dbReference type="GO" id="GO:0005634">
    <property type="term" value="C:nucleus"/>
    <property type="evidence" value="ECO:0007669"/>
    <property type="project" value="UniProtKB-SubCell"/>
</dbReference>
<dbReference type="GO" id="GO:0003677">
    <property type="term" value="F:DNA binding"/>
    <property type="evidence" value="ECO:0007669"/>
    <property type="project" value="UniProtKB-KW"/>
</dbReference>
<comment type="caution">
    <text evidence="9">The sequence shown here is derived from an EMBL/GenBank/DDBJ whole genome shotgun (WGS) entry which is preliminary data.</text>
</comment>
<dbReference type="GO" id="GO:0003886">
    <property type="term" value="F:DNA (cytosine-5-)-methyltransferase activity"/>
    <property type="evidence" value="ECO:0007669"/>
    <property type="project" value="TreeGrafter"/>
</dbReference>
<evidence type="ECO:0000256" key="5">
    <source>
        <dbReference type="ARBA" id="ARBA00022737"/>
    </source>
</evidence>
<evidence type="ECO:0000256" key="1">
    <source>
        <dbReference type="ARBA" id="ARBA00004123"/>
    </source>
</evidence>
<dbReference type="GO" id="GO:0032259">
    <property type="term" value="P:methylation"/>
    <property type="evidence" value="ECO:0007669"/>
    <property type="project" value="UniProtKB-KW"/>
</dbReference>
<keyword evidence="4" id="KW-0949">S-adenosyl-L-methionine</keyword>
<dbReference type="PROSITE" id="PS51680">
    <property type="entry name" value="SAM_MT_DRM"/>
    <property type="match status" value="1"/>
</dbReference>
<evidence type="ECO:0000256" key="3">
    <source>
        <dbReference type="ARBA" id="ARBA00022679"/>
    </source>
</evidence>
<dbReference type="InterPro" id="IPR050390">
    <property type="entry name" value="C5-Methyltransferase"/>
</dbReference>
<dbReference type="AlphaFoldDB" id="A0A6A2YIV6"/>
<evidence type="ECO:0000313" key="9">
    <source>
        <dbReference type="EMBL" id="KAE8676757.1"/>
    </source>
</evidence>
<dbReference type="InterPro" id="IPR030380">
    <property type="entry name" value="SAM_MeTfrase_DRM"/>
</dbReference>
<keyword evidence="2" id="KW-0489">Methyltransferase</keyword>
<feature type="domain" description="SAM-dependent MTase DRM-type" evidence="8">
    <location>
        <begin position="178"/>
        <end position="269"/>
    </location>
</feature>
<organism evidence="9 10">
    <name type="scientific">Hibiscus syriacus</name>
    <name type="common">Rose of Sharon</name>
    <dbReference type="NCBI Taxonomy" id="106335"/>
    <lineage>
        <taxon>Eukaryota</taxon>
        <taxon>Viridiplantae</taxon>
        <taxon>Streptophyta</taxon>
        <taxon>Embryophyta</taxon>
        <taxon>Tracheophyta</taxon>
        <taxon>Spermatophyta</taxon>
        <taxon>Magnoliopsida</taxon>
        <taxon>eudicotyledons</taxon>
        <taxon>Gunneridae</taxon>
        <taxon>Pentapetalae</taxon>
        <taxon>rosids</taxon>
        <taxon>malvids</taxon>
        <taxon>Malvales</taxon>
        <taxon>Malvaceae</taxon>
        <taxon>Malvoideae</taxon>
        <taxon>Hibiscus</taxon>
    </lineage>
</organism>
<evidence type="ECO:0000256" key="2">
    <source>
        <dbReference type="ARBA" id="ARBA00022603"/>
    </source>
</evidence>
<evidence type="ECO:0000259" key="8">
    <source>
        <dbReference type="PROSITE" id="PS51680"/>
    </source>
</evidence>
<sequence>MNSFGNIDPSSDEFEQKVEQVLFIMNFFFLLQMSSSHYELPLDDFIDIDSSSDTKEILNSDSDEENKRLYLTKMGYSEVEASIAMERYGPDSSIVELTDFICAAQMAKAADVLLLVKDKKLLCNNPNYKKRQNSGYDLLKRKKQRKLEKRLLNEDDHAVHLTNPMIGFGVPTEPDQITQRILPEDAIGPPYFYYENVALTPVGVWTEMSRYLYDVELEFVDSKYFCIVARKRGYIHNLSIENRFSLIPLPNDSMMGITCLLFNSDCKCR</sequence>
<dbReference type="PANTHER" id="PTHR23068">
    <property type="entry name" value="DNA CYTOSINE-5- -METHYLTRANSFERASE 3-RELATED"/>
    <property type="match status" value="1"/>
</dbReference>
<dbReference type="PANTHER" id="PTHR23068:SF25">
    <property type="entry name" value="DNA (CYTOSINE-5)-METHYLTRANSFERASE DRM2"/>
    <property type="match status" value="1"/>
</dbReference>
<dbReference type="EMBL" id="VEPZ02001375">
    <property type="protein sequence ID" value="KAE8676757.1"/>
    <property type="molecule type" value="Genomic_DNA"/>
</dbReference>
<evidence type="ECO:0000313" key="10">
    <source>
        <dbReference type="Proteomes" id="UP000436088"/>
    </source>
</evidence>